<organism evidence="1 2">
    <name type="scientific">Vogesella indigofera</name>
    <name type="common">Pseudomonas indigofera</name>
    <dbReference type="NCBI Taxonomy" id="45465"/>
    <lineage>
        <taxon>Bacteria</taxon>
        <taxon>Pseudomonadati</taxon>
        <taxon>Pseudomonadota</taxon>
        <taxon>Betaproteobacteria</taxon>
        <taxon>Neisseriales</taxon>
        <taxon>Chromobacteriaceae</taxon>
        <taxon>Vogesella</taxon>
    </lineage>
</organism>
<evidence type="ECO:0000313" key="2">
    <source>
        <dbReference type="Proteomes" id="UP000279384"/>
    </source>
</evidence>
<reference evidence="1 2" key="1">
    <citation type="submission" date="2018-10" db="EMBL/GenBank/DDBJ databases">
        <title>Genomic Encyclopedia of Type Strains, Phase IV (KMG-IV): sequencing the most valuable type-strain genomes for metagenomic binning, comparative biology and taxonomic classification.</title>
        <authorList>
            <person name="Goeker M."/>
        </authorList>
    </citation>
    <scope>NUCLEOTIDE SEQUENCE [LARGE SCALE GENOMIC DNA]</scope>
    <source>
        <strain evidence="1 2">DSM 3303</strain>
    </source>
</reference>
<name>A0A495BI84_VOGIN</name>
<gene>
    <name evidence="1" type="ORF">C8E02_1399</name>
</gene>
<proteinExistence type="predicted"/>
<protein>
    <submittedName>
        <fullName evidence="1">Uncharacterized protein</fullName>
    </submittedName>
</protein>
<dbReference type="AlphaFoldDB" id="A0A495BI84"/>
<dbReference type="RefSeq" id="WP_047966654.1">
    <property type="nucleotide sequence ID" value="NZ_JAQQKZ010000002.1"/>
</dbReference>
<dbReference type="EMBL" id="RBID01000013">
    <property type="protein sequence ID" value="RKQ60055.1"/>
    <property type="molecule type" value="Genomic_DNA"/>
</dbReference>
<accession>A0A495BI84</accession>
<sequence>MKLPRFDIDLDKHYKATVVIACPQCSHQTRQHLASLAPDQPLRCSCGADISMPGSALAAARQQADAIKAAYHVR</sequence>
<comment type="caution">
    <text evidence="1">The sequence shown here is derived from an EMBL/GenBank/DDBJ whole genome shotgun (WGS) entry which is preliminary data.</text>
</comment>
<dbReference type="Proteomes" id="UP000279384">
    <property type="component" value="Unassembled WGS sequence"/>
</dbReference>
<evidence type="ECO:0000313" key="1">
    <source>
        <dbReference type="EMBL" id="RKQ60055.1"/>
    </source>
</evidence>